<dbReference type="GO" id="GO:0005737">
    <property type="term" value="C:cytoplasm"/>
    <property type="evidence" value="ECO:0007669"/>
    <property type="project" value="UniProtKB-ARBA"/>
</dbReference>
<dbReference type="InParanoid" id="A0A0D0ED78"/>
<dbReference type="PANTHER" id="PTHR12175">
    <property type="entry name" value="AD039 HT014 THIOREDOXIN FAMILY TRP26"/>
    <property type="match status" value="1"/>
</dbReference>
<gene>
    <name evidence="3" type="ORF">PAXRUDRAFT_821438</name>
</gene>
<dbReference type="HOGENOM" id="CLU_072377_1_0_1"/>
<feature type="domain" description="PITH" evidence="2">
    <location>
        <begin position="1"/>
        <end position="177"/>
    </location>
</feature>
<dbReference type="Gene3D" id="2.60.120.470">
    <property type="entry name" value="PITH domain"/>
    <property type="match status" value="1"/>
</dbReference>
<accession>A0A0D0ED78</accession>
<keyword evidence="4" id="KW-1185">Reference proteome</keyword>
<evidence type="ECO:0000256" key="1">
    <source>
        <dbReference type="ARBA" id="ARBA00025788"/>
    </source>
</evidence>
<dbReference type="AlphaFoldDB" id="A0A0D0ED78"/>
<evidence type="ECO:0000259" key="2">
    <source>
        <dbReference type="PROSITE" id="PS51532"/>
    </source>
</evidence>
<dbReference type="EMBL" id="KN824829">
    <property type="protein sequence ID" value="KIL00646.1"/>
    <property type="molecule type" value="Genomic_DNA"/>
</dbReference>
<dbReference type="InterPro" id="IPR008979">
    <property type="entry name" value="Galactose-bd-like_sf"/>
</dbReference>
<dbReference type="InterPro" id="IPR045099">
    <property type="entry name" value="PITH1-like"/>
</dbReference>
<dbReference type="Proteomes" id="UP000054538">
    <property type="component" value="Unassembled WGS sequence"/>
</dbReference>
<dbReference type="InterPro" id="IPR037047">
    <property type="entry name" value="PITH_dom_sf"/>
</dbReference>
<reference evidence="3 4" key="1">
    <citation type="submission" date="2014-04" db="EMBL/GenBank/DDBJ databases">
        <authorList>
            <consortium name="DOE Joint Genome Institute"/>
            <person name="Kuo A."/>
            <person name="Kohler A."/>
            <person name="Jargeat P."/>
            <person name="Nagy L.G."/>
            <person name="Floudas D."/>
            <person name="Copeland A."/>
            <person name="Barry K.W."/>
            <person name="Cichocki N."/>
            <person name="Veneault-Fourrey C."/>
            <person name="LaButti K."/>
            <person name="Lindquist E.A."/>
            <person name="Lipzen A."/>
            <person name="Lundell T."/>
            <person name="Morin E."/>
            <person name="Murat C."/>
            <person name="Sun H."/>
            <person name="Tunlid A."/>
            <person name="Henrissat B."/>
            <person name="Grigoriev I.V."/>
            <person name="Hibbett D.S."/>
            <person name="Martin F."/>
            <person name="Nordberg H.P."/>
            <person name="Cantor M.N."/>
            <person name="Hua S.X."/>
        </authorList>
    </citation>
    <scope>NUCLEOTIDE SEQUENCE [LARGE SCALE GENOMIC DNA]</scope>
    <source>
        <strain evidence="3 4">Ve08.2h10</strain>
    </source>
</reference>
<dbReference type="PROSITE" id="PS51532">
    <property type="entry name" value="PITH"/>
    <property type="match status" value="1"/>
</dbReference>
<dbReference type="Pfam" id="PF06201">
    <property type="entry name" value="PITH"/>
    <property type="match status" value="1"/>
</dbReference>
<evidence type="ECO:0000313" key="3">
    <source>
        <dbReference type="EMBL" id="KIL00646.1"/>
    </source>
</evidence>
<dbReference type="SUPFAM" id="SSF49785">
    <property type="entry name" value="Galactose-binding domain-like"/>
    <property type="match status" value="1"/>
</dbReference>
<evidence type="ECO:0000313" key="4">
    <source>
        <dbReference type="Proteomes" id="UP000054538"/>
    </source>
</evidence>
<dbReference type="FunCoup" id="A0A0D0ED78">
    <property type="interactions" value="638"/>
</dbReference>
<protein>
    <recommendedName>
        <fullName evidence="2">PITH domain-containing protein</fullName>
    </recommendedName>
</protein>
<sequence>MAAAKDDISLLEYLDASQINCLNEETGHDLKSILVSKKLNTSSSYLESSADAQLLLSIHFNQAVGVRTLILHSKAPSRGPKVLKILVNKPAISFTDVEDADDKTFAQIIELSEDDVEHGKPIALRFVRFKNVTGLHIFVESNQSGEDDVQTRIDGVDVLGVTVEATKNLSGLRQEDD</sequence>
<dbReference type="InterPro" id="IPR010400">
    <property type="entry name" value="PITH_dom"/>
</dbReference>
<dbReference type="OrthoDB" id="10263751at2759"/>
<organism evidence="3 4">
    <name type="scientific">Paxillus rubicundulus Ve08.2h10</name>
    <dbReference type="NCBI Taxonomy" id="930991"/>
    <lineage>
        <taxon>Eukaryota</taxon>
        <taxon>Fungi</taxon>
        <taxon>Dikarya</taxon>
        <taxon>Basidiomycota</taxon>
        <taxon>Agaricomycotina</taxon>
        <taxon>Agaricomycetes</taxon>
        <taxon>Agaricomycetidae</taxon>
        <taxon>Boletales</taxon>
        <taxon>Paxilineae</taxon>
        <taxon>Paxillaceae</taxon>
        <taxon>Paxillus</taxon>
    </lineage>
</organism>
<comment type="similarity">
    <text evidence="1">Belongs to the PITHD1 family.</text>
</comment>
<reference evidence="4" key="2">
    <citation type="submission" date="2015-01" db="EMBL/GenBank/DDBJ databases">
        <title>Evolutionary Origins and Diversification of the Mycorrhizal Mutualists.</title>
        <authorList>
            <consortium name="DOE Joint Genome Institute"/>
            <consortium name="Mycorrhizal Genomics Consortium"/>
            <person name="Kohler A."/>
            <person name="Kuo A."/>
            <person name="Nagy L.G."/>
            <person name="Floudas D."/>
            <person name="Copeland A."/>
            <person name="Barry K.W."/>
            <person name="Cichocki N."/>
            <person name="Veneault-Fourrey C."/>
            <person name="LaButti K."/>
            <person name="Lindquist E.A."/>
            <person name="Lipzen A."/>
            <person name="Lundell T."/>
            <person name="Morin E."/>
            <person name="Murat C."/>
            <person name="Riley R."/>
            <person name="Ohm R."/>
            <person name="Sun H."/>
            <person name="Tunlid A."/>
            <person name="Henrissat B."/>
            <person name="Grigoriev I.V."/>
            <person name="Hibbett D.S."/>
            <person name="Martin F."/>
        </authorList>
    </citation>
    <scope>NUCLEOTIDE SEQUENCE [LARGE SCALE GENOMIC DNA]</scope>
    <source>
        <strain evidence="4">Ve08.2h10</strain>
    </source>
</reference>
<dbReference type="PANTHER" id="PTHR12175:SF5">
    <property type="entry name" value="OS03G0795500 PROTEIN"/>
    <property type="match status" value="1"/>
</dbReference>
<dbReference type="STRING" id="930991.A0A0D0ED78"/>
<proteinExistence type="inferred from homology"/>
<name>A0A0D0ED78_9AGAM</name>